<gene>
    <name evidence="1" type="ORF">NTEN_LOCUS17871</name>
</gene>
<keyword evidence="2" id="KW-1185">Reference proteome</keyword>
<evidence type="ECO:0000313" key="2">
    <source>
        <dbReference type="Proteomes" id="UP000479000"/>
    </source>
</evidence>
<feature type="non-terminal residue" evidence="1">
    <location>
        <position position="89"/>
    </location>
</feature>
<evidence type="ECO:0000313" key="1">
    <source>
        <dbReference type="EMBL" id="CAB0013260.1"/>
    </source>
</evidence>
<dbReference type="EMBL" id="CADCXU010026400">
    <property type="protein sequence ID" value="CAB0013260.1"/>
    <property type="molecule type" value="Genomic_DNA"/>
</dbReference>
<protein>
    <submittedName>
        <fullName evidence="1">Uncharacterized protein</fullName>
    </submittedName>
</protein>
<reference evidence="1 2" key="1">
    <citation type="submission" date="2020-02" db="EMBL/GenBank/DDBJ databases">
        <authorList>
            <person name="Ferguson B K."/>
        </authorList>
    </citation>
    <scope>NUCLEOTIDE SEQUENCE [LARGE SCALE GENOMIC DNA]</scope>
</reference>
<sequence length="89" mass="10057">MYQYPHILPSKTKILRPRALKSVCSQKERSGYYRPGLDADGDGEGDRLRRLRISFRDLGKIAESCSSGSSLKLGSPKMSLFQEPECRHV</sequence>
<organism evidence="1 2">
    <name type="scientific">Nesidiocoris tenuis</name>
    <dbReference type="NCBI Taxonomy" id="355587"/>
    <lineage>
        <taxon>Eukaryota</taxon>
        <taxon>Metazoa</taxon>
        <taxon>Ecdysozoa</taxon>
        <taxon>Arthropoda</taxon>
        <taxon>Hexapoda</taxon>
        <taxon>Insecta</taxon>
        <taxon>Pterygota</taxon>
        <taxon>Neoptera</taxon>
        <taxon>Paraneoptera</taxon>
        <taxon>Hemiptera</taxon>
        <taxon>Heteroptera</taxon>
        <taxon>Panheteroptera</taxon>
        <taxon>Cimicomorpha</taxon>
        <taxon>Miridae</taxon>
        <taxon>Dicyphina</taxon>
        <taxon>Nesidiocoris</taxon>
    </lineage>
</organism>
<name>A0A6H5H6I2_9HEMI</name>
<proteinExistence type="predicted"/>
<dbReference type="AlphaFoldDB" id="A0A6H5H6I2"/>
<dbReference type="Proteomes" id="UP000479000">
    <property type="component" value="Unassembled WGS sequence"/>
</dbReference>
<accession>A0A6H5H6I2</accession>